<dbReference type="EMBL" id="SNWP01000014">
    <property type="protein sequence ID" value="TDO25139.1"/>
    <property type="molecule type" value="Genomic_DNA"/>
</dbReference>
<dbReference type="RefSeq" id="WP_133475708.1">
    <property type="nucleotide sequence ID" value="NZ_SNWP01000014.1"/>
</dbReference>
<name>A0A4R6IRR7_9BACT</name>
<dbReference type="Pfam" id="PF14054">
    <property type="entry name" value="DUF4249"/>
    <property type="match status" value="1"/>
</dbReference>
<dbReference type="AlphaFoldDB" id="A0A4R6IRR7"/>
<dbReference type="Proteomes" id="UP000295741">
    <property type="component" value="Unassembled WGS sequence"/>
</dbReference>
<dbReference type="PROSITE" id="PS51257">
    <property type="entry name" value="PROKAR_LIPOPROTEIN"/>
    <property type="match status" value="1"/>
</dbReference>
<accession>A0A4R6IRR7</accession>
<dbReference type="OrthoDB" id="647456at2"/>
<reference evidence="1 2" key="1">
    <citation type="submission" date="2019-03" db="EMBL/GenBank/DDBJ databases">
        <title>Genomic Encyclopedia of Archaeal and Bacterial Type Strains, Phase II (KMG-II): from individual species to whole genera.</title>
        <authorList>
            <person name="Goeker M."/>
        </authorList>
    </citation>
    <scope>NUCLEOTIDE SEQUENCE [LARGE SCALE GENOMIC DNA]</scope>
    <source>
        <strain evidence="1 2">DSM 28323</strain>
    </source>
</reference>
<comment type="caution">
    <text evidence="1">The sequence shown here is derived from an EMBL/GenBank/DDBJ whole genome shotgun (WGS) entry which is preliminary data.</text>
</comment>
<protein>
    <submittedName>
        <fullName evidence="1">Uncharacterized protein DUF4249</fullName>
    </submittedName>
</protein>
<proteinExistence type="predicted"/>
<dbReference type="InterPro" id="IPR025345">
    <property type="entry name" value="DUF4249"/>
</dbReference>
<gene>
    <name evidence="1" type="ORF">BC659_3155</name>
</gene>
<evidence type="ECO:0000313" key="1">
    <source>
        <dbReference type="EMBL" id="TDO25139.1"/>
    </source>
</evidence>
<evidence type="ECO:0000313" key="2">
    <source>
        <dbReference type="Proteomes" id="UP000295741"/>
    </source>
</evidence>
<sequence>MKLWIGCLLLIMTMTACERDIDIVPNQSAAKLVVDAEIENNRPPFIVLSRSLNFFSTIDSAELLNSFVHNATVSIQEGNTVYAMKEYQVRGPNGNRIYYYSNDPANTQLLLGQQGKKYKLTITSDGITYTSETEIPLLTKTMDSLWWKKAPNNQDTTKVVLMGRVTDPPGLGNYIRYFTSVNNQPFLPGGNSVFDDNIIDGKTYEIQIDKGVNRNEEIDFEEYGFFKRGDTATVKLCNISKATYDFWRTWEFSFQSIGNPFSSPGKVIGNINNGALGAFCGYAAQYRTLIIPK</sequence>
<keyword evidence="2" id="KW-1185">Reference proteome</keyword>
<organism evidence="1 2">
    <name type="scientific">Sediminibacterium goheungense</name>
    <dbReference type="NCBI Taxonomy" id="1086393"/>
    <lineage>
        <taxon>Bacteria</taxon>
        <taxon>Pseudomonadati</taxon>
        <taxon>Bacteroidota</taxon>
        <taxon>Chitinophagia</taxon>
        <taxon>Chitinophagales</taxon>
        <taxon>Chitinophagaceae</taxon>
        <taxon>Sediminibacterium</taxon>
    </lineage>
</organism>